<reference evidence="2 3" key="1">
    <citation type="journal article" date="2017" name="Antonie Van Leeuwenhoek">
        <title>Rhizobium rhizosphaerae sp. nov., a novel species isolated from rice rhizosphere.</title>
        <authorList>
            <person name="Zhao J.J."/>
            <person name="Zhang J."/>
            <person name="Zhang R.J."/>
            <person name="Zhang C.W."/>
            <person name="Yin H.Q."/>
            <person name="Zhang X.X."/>
        </authorList>
    </citation>
    <scope>NUCLEOTIDE SEQUENCE [LARGE SCALE GENOMIC DNA]</scope>
    <source>
        <strain evidence="2 3">BSs20135</strain>
    </source>
</reference>
<proteinExistence type="predicted"/>
<dbReference type="Proteomes" id="UP000006327">
    <property type="component" value="Unassembled WGS sequence"/>
</dbReference>
<gene>
    <name evidence="2" type="ORF">GARC_4391</name>
</gene>
<dbReference type="InterPro" id="IPR001638">
    <property type="entry name" value="Solute-binding_3/MltF_N"/>
</dbReference>
<keyword evidence="3" id="KW-1185">Reference proteome</keyword>
<feature type="domain" description="Solute-binding protein family 3/N-terminal" evidence="1">
    <location>
        <begin position="269"/>
        <end position="482"/>
    </location>
</feature>
<dbReference type="eggNOG" id="COG0834">
    <property type="taxonomic scope" value="Bacteria"/>
</dbReference>
<dbReference type="PANTHER" id="PTHR38834">
    <property type="entry name" value="PERIPLASMIC SUBSTRATE BINDING PROTEIN FAMILY 3"/>
    <property type="match status" value="1"/>
</dbReference>
<comment type="caution">
    <text evidence="2">The sequence shown here is derived from an EMBL/GenBank/DDBJ whole genome shotgun (WGS) entry which is preliminary data.</text>
</comment>
<sequence length="509" mass="57516">MPIAQESLPPIELLTNPSPIFSELQDDGRMSGYSVEYARSLFNLAGYQPTVSPLPFSRLIEQMNKSKLAVATGIVRTPEREDDFFWIAPMTANVIGIFSVVDDSQKNPKIDGLDKLKSVGVLSGDYRADILRNHRVKDIVEFNSWKQAVDAVLKGRISSIFFSELGISTTCKLAEFNCVSLKKIYTHDIQFSYMAMLKTDTNREHAIKLANASERFKRTNTFDQLVEQWLPKLQQLEADVTMTEGIITFGEINNNQLFANNIWVLTHLEPPFSQYDEHGKPSGYAVELVQGILTEAGMQQQILVAPWQRILVESKMKSDVLVFALARTQDREDSFHWISPITQNAYSIFGRKSSHQNTSIDNIAQLPPQSVITVLAGDFREQIIIDAGHIAVATPTWQVAVQKVLTGEADYLFLSDGGVNIICQTIEESCSDLTRVFQFQLATSYLAVSKQGTSQKLIEKLKSSAVIFKQTIQYQSMVKRWLMEFKQRNMSNMHEHDGIIKLWAQSEDK</sequence>
<name>K6YX65_9ALTE</name>
<evidence type="ECO:0000313" key="3">
    <source>
        <dbReference type="Proteomes" id="UP000006327"/>
    </source>
</evidence>
<dbReference type="EMBL" id="BAEO01000062">
    <property type="protein sequence ID" value="GAC21333.1"/>
    <property type="molecule type" value="Genomic_DNA"/>
</dbReference>
<accession>K6YX65</accession>
<feature type="domain" description="Solute-binding protein family 3/N-terminal" evidence="1">
    <location>
        <begin position="19"/>
        <end position="231"/>
    </location>
</feature>
<organism evidence="2 3">
    <name type="scientific">Paraglaciecola arctica BSs20135</name>
    <dbReference type="NCBI Taxonomy" id="493475"/>
    <lineage>
        <taxon>Bacteria</taxon>
        <taxon>Pseudomonadati</taxon>
        <taxon>Pseudomonadota</taxon>
        <taxon>Gammaproteobacteria</taxon>
        <taxon>Alteromonadales</taxon>
        <taxon>Alteromonadaceae</taxon>
        <taxon>Paraglaciecola</taxon>
    </lineage>
</organism>
<dbReference type="Pfam" id="PF00497">
    <property type="entry name" value="SBP_bac_3"/>
    <property type="match status" value="2"/>
</dbReference>
<dbReference type="Gene3D" id="3.40.190.10">
    <property type="entry name" value="Periplasmic binding protein-like II"/>
    <property type="match status" value="4"/>
</dbReference>
<dbReference type="AlphaFoldDB" id="K6YX65"/>
<evidence type="ECO:0000259" key="1">
    <source>
        <dbReference type="Pfam" id="PF00497"/>
    </source>
</evidence>
<dbReference type="SUPFAM" id="SSF53850">
    <property type="entry name" value="Periplasmic binding protein-like II"/>
    <property type="match status" value="2"/>
</dbReference>
<dbReference type="STRING" id="493475.GARC_4391"/>
<dbReference type="PANTHER" id="PTHR38834:SF3">
    <property type="entry name" value="SOLUTE-BINDING PROTEIN FAMILY 3_N-TERMINAL DOMAIN-CONTAINING PROTEIN"/>
    <property type="match status" value="1"/>
</dbReference>
<evidence type="ECO:0000313" key="2">
    <source>
        <dbReference type="EMBL" id="GAC21333.1"/>
    </source>
</evidence>
<protein>
    <recommendedName>
        <fullName evidence="1">Solute-binding protein family 3/N-terminal domain-containing protein</fullName>
    </recommendedName>
</protein>